<dbReference type="OrthoDB" id="9775346at2"/>
<gene>
    <name evidence="2" type="ORF">CAP_4028</name>
</gene>
<dbReference type="InterPro" id="IPR016024">
    <property type="entry name" value="ARM-type_fold"/>
</dbReference>
<dbReference type="eggNOG" id="COG4912">
    <property type="taxonomic scope" value="Bacteria"/>
</dbReference>
<name>A0A017TGX4_9BACT</name>
<evidence type="ECO:0000313" key="2">
    <source>
        <dbReference type="EMBL" id="EYF08499.1"/>
    </source>
</evidence>
<protein>
    <submittedName>
        <fullName evidence="2">DNA alkylation repair enzyme</fullName>
    </submittedName>
</protein>
<keyword evidence="3" id="KW-1185">Reference proteome</keyword>
<sequence>MARARRGTARKDARGSAGEGDPRDTLRDTLGEGGVAALAEDIDAALRAAGTEERAAQEKRYLKSALDHVGTTVPEVRAIITRIGREHPGMTHDEVVALAEALWAVPVHERRFAAVELLTLFVDRLGPADLPLLERLLRTSRTWALVDGLAPKVVGPLVERHPELGETLDRWAEDEDFWIRRAALLALLEPLRAGGGDFERFARYADAMLEEKEFFIRKAIGWVLREVGKKRPERVVTWLAPRVTRAAGLTVREAVKHLPEAQQKMLLTAAARATRR</sequence>
<reference evidence="2 3" key="1">
    <citation type="submission" date="2013-05" db="EMBL/GenBank/DDBJ databases">
        <title>Genome assembly of Chondromyces apiculatus DSM 436.</title>
        <authorList>
            <person name="Sharma G."/>
            <person name="Khatri I."/>
            <person name="Kaur C."/>
            <person name="Mayilraj S."/>
            <person name="Subramanian S."/>
        </authorList>
    </citation>
    <scope>NUCLEOTIDE SEQUENCE [LARGE SCALE GENOMIC DNA]</scope>
    <source>
        <strain evidence="2 3">DSM 436</strain>
    </source>
</reference>
<dbReference type="PANTHER" id="PTHR34070">
    <property type="entry name" value="ARMADILLO-TYPE FOLD"/>
    <property type="match status" value="1"/>
</dbReference>
<dbReference type="EMBL" id="ASRX01000003">
    <property type="protein sequence ID" value="EYF08499.1"/>
    <property type="molecule type" value="Genomic_DNA"/>
</dbReference>
<accession>A0A017TGX4</accession>
<dbReference type="Pfam" id="PF08713">
    <property type="entry name" value="DNA_alkylation"/>
    <property type="match status" value="1"/>
</dbReference>
<organism evidence="2 3">
    <name type="scientific">Chondromyces apiculatus DSM 436</name>
    <dbReference type="NCBI Taxonomy" id="1192034"/>
    <lineage>
        <taxon>Bacteria</taxon>
        <taxon>Pseudomonadati</taxon>
        <taxon>Myxococcota</taxon>
        <taxon>Polyangia</taxon>
        <taxon>Polyangiales</taxon>
        <taxon>Polyangiaceae</taxon>
        <taxon>Chondromyces</taxon>
    </lineage>
</organism>
<comment type="caution">
    <text evidence="2">The sequence shown here is derived from an EMBL/GenBank/DDBJ whole genome shotgun (WGS) entry which is preliminary data.</text>
</comment>
<dbReference type="SUPFAM" id="SSF48371">
    <property type="entry name" value="ARM repeat"/>
    <property type="match status" value="1"/>
</dbReference>
<evidence type="ECO:0000256" key="1">
    <source>
        <dbReference type="SAM" id="MobiDB-lite"/>
    </source>
</evidence>
<dbReference type="Proteomes" id="UP000019678">
    <property type="component" value="Unassembled WGS sequence"/>
</dbReference>
<dbReference type="STRING" id="1192034.CAP_4028"/>
<dbReference type="AlphaFoldDB" id="A0A017TGX4"/>
<evidence type="ECO:0000313" key="3">
    <source>
        <dbReference type="Proteomes" id="UP000019678"/>
    </source>
</evidence>
<dbReference type="RefSeq" id="WP_081864471.1">
    <property type="nucleotide sequence ID" value="NZ_ASRX01000003.1"/>
</dbReference>
<proteinExistence type="predicted"/>
<feature type="compositionally biased region" description="Basic and acidic residues" evidence="1">
    <location>
        <begin position="9"/>
        <end position="29"/>
    </location>
</feature>
<feature type="region of interest" description="Disordered" evidence="1">
    <location>
        <begin position="1"/>
        <end position="29"/>
    </location>
</feature>
<dbReference type="Gene3D" id="1.25.10.90">
    <property type="match status" value="1"/>
</dbReference>
<dbReference type="InterPro" id="IPR014825">
    <property type="entry name" value="DNA_alkylation"/>
</dbReference>
<dbReference type="PANTHER" id="PTHR34070:SF1">
    <property type="entry name" value="DNA ALKYLATION REPAIR PROTEIN"/>
    <property type="match status" value="1"/>
</dbReference>